<dbReference type="InterPro" id="IPR013249">
    <property type="entry name" value="RNA_pol_sigma70_r4_t2"/>
</dbReference>
<dbReference type="GO" id="GO:0016987">
    <property type="term" value="F:sigma factor activity"/>
    <property type="evidence" value="ECO:0007669"/>
    <property type="project" value="UniProtKB-KW"/>
</dbReference>
<evidence type="ECO:0000313" key="8">
    <source>
        <dbReference type="Proteomes" id="UP000182427"/>
    </source>
</evidence>
<dbReference type="EMBL" id="LT629690">
    <property type="protein sequence ID" value="SDF15136.1"/>
    <property type="molecule type" value="Genomic_DNA"/>
</dbReference>
<name>A0A1G7IRC5_9BACT</name>
<dbReference type="InterPro" id="IPR007627">
    <property type="entry name" value="RNA_pol_sigma70_r2"/>
</dbReference>
<evidence type="ECO:0000256" key="1">
    <source>
        <dbReference type="ARBA" id="ARBA00010641"/>
    </source>
</evidence>
<keyword evidence="4" id="KW-0804">Transcription</keyword>
<dbReference type="InterPro" id="IPR013324">
    <property type="entry name" value="RNA_pol_sigma_r3/r4-like"/>
</dbReference>
<protein>
    <submittedName>
        <fullName evidence="7">RNA polymerase sigma-70 factor, ECF subfamily</fullName>
    </submittedName>
</protein>
<dbReference type="NCBIfam" id="TIGR02937">
    <property type="entry name" value="sigma70-ECF"/>
    <property type="match status" value="1"/>
</dbReference>
<evidence type="ECO:0000256" key="3">
    <source>
        <dbReference type="ARBA" id="ARBA00023082"/>
    </source>
</evidence>
<evidence type="ECO:0000259" key="6">
    <source>
        <dbReference type="Pfam" id="PF08281"/>
    </source>
</evidence>
<dbReference type="Pfam" id="PF04542">
    <property type="entry name" value="Sigma70_r2"/>
    <property type="match status" value="1"/>
</dbReference>
<keyword evidence="2" id="KW-0805">Transcription regulation</keyword>
<dbReference type="PANTHER" id="PTHR43133">
    <property type="entry name" value="RNA POLYMERASE ECF-TYPE SIGMA FACTO"/>
    <property type="match status" value="1"/>
</dbReference>
<evidence type="ECO:0000256" key="2">
    <source>
        <dbReference type="ARBA" id="ARBA00023015"/>
    </source>
</evidence>
<dbReference type="Gene3D" id="1.10.10.10">
    <property type="entry name" value="Winged helix-like DNA-binding domain superfamily/Winged helix DNA-binding domain"/>
    <property type="match status" value="1"/>
</dbReference>
<feature type="domain" description="RNA polymerase sigma-70 region 2" evidence="5">
    <location>
        <begin position="77"/>
        <end position="144"/>
    </location>
</feature>
<keyword evidence="8" id="KW-1185">Reference proteome</keyword>
<evidence type="ECO:0000313" key="7">
    <source>
        <dbReference type="EMBL" id="SDF15136.1"/>
    </source>
</evidence>
<evidence type="ECO:0000256" key="4">
    <source>
        <dbReference type="ARBA" id="ARBA00023163"/>
    </source>
</evidence>
<sequence length="229" mass="25765">MRIRIQFWKRTPTEDALTSSTPMASSEFSFGNITPRPNPAEPFARSFARESEVLPASDDNFLLRGVQRGDEAAIAQLFDRYSKLVYSVALRVLRDPSAAEDVLHETFLNLWSQSESYNDATTSLGGWLAVSARNRSLDTLRRKKTDAKVEEFQLPAAVRLAEEADRTATLERTRAALLRLPAEQRKALDMAYFDGLTHTEIAELTSEPAATVKTRIRTGFLQLRKAMQL</sequence>
<keyword evidence="3" id="KW-0731">Sigma factor</keyword>
<dbReference type="InterPro" id="IPR013325">
    <property type="entry name" value="RNA_pol_sigma_r2"/>
</dbReference>
<comment type="similarity">
    <text evidence="1">Belongs to the sigma-70 factor family. ECF subfamily.</text>
</comment>
<proteinExistence type="inferred from homology"/>
<dbReference type="CDD" id="cd06171">
    <property type="entry name" value="Sigma70_r4"/>
    <property type="match status" value="1"/>
</dbReference>
<dbReference type="SUPFAM" id="SSF88946">
    <property type="entry name" value="Sigma2 domain of RNA polymerase sigma factors"/>
    <property type="match status" value="1"/>
</dbReference>
<reference evidence="7 8" key="1">
    <citation type="submission" date="2016-10" db="EMBL/GenBank/DDBJ databases">
        <authorList>
            <person name="de Groot N.N."/>
        </authorList>
    </citation>
    <scope>NUCLEOTIDE SEQUENCE [LARGE SCALE GENOMIC DNA]</scope>
    <source>
        <strain evidence="7 8">GAS232</strain>
    </source>
</reference>
<gene>
    <name evidence="7" type="ORF">SAMN05444167_1543</name>
</gene>
<accession>A0A1G7IRC5</accession>
<dbReference type="RefSeq" id="WP_231966808.1">
    <property type="nucleotide sequence ID" value="NZ_LT629690.1"/>
</dbReference>
<dbReference type="SUPFAM" id="SSF88659">
    <property type="entry name" value="Sigma3 and sigma4 domains of RNA polymerase sigma factors"/>
    <property type="match status" value="1"/>
</dbReference>
<feature type="domain" description="RNA polymerase sigma factor 70 region 4 type 2" evidence="6">
    <location>
        <begin position="172"/>
        <end position="218"/>
    </location>
</feature>
<dbReference type="InterPro" id="IPR036388">
    <property type="entry name" value="WH-like_DNA-bd_sf"/>
</dbReference>
<dbReference type="GO" id="GO:0003677">
    <property type="term" value="F:DNA binding"/>
    <property type="evidence" value="ECO:0007669"/>
    <property type="project" value="InterPro"/>
</dbReference>
<dbReference type="AlphaFoldDB" id="A0A1G7IRC5"/>
<dbReference type="Proteomes" id="UP000182427">
    <property type="component" value="Chromosome I"/>
</dbReference>
<evidence type="ECO:0000259" key="5">
    <source>
        <dbReference type="Pfam" id="PF04542"/>
    </source>
</evidence>
<dbReference type="GO" id="GO:0006352">
    <property type="term" value="P:DNA-templated transcription initiation"/>
    <property type="evidence" value="ECO:0007669"/>
    <property type="project" value="InterPro"/>
</dbReference>
<organism evidence="7 8">
    <name type="scientific">Terriglobus roseus</name>
    <dbReference type="NCBI Taxonomy" id="392734"/>
    <lineage>
        <taxon>Bacteria</taxon>
        <taxon>Pseudomonadati</taxon>
        <taxon>Acidobacteriota</taxon>
        <taxon>Terriglobia</taxon>
        <taxon>Terriglobales</taxon>
        <taxon>Acidobacteriaceae</taxon>
        <taxon>Terriglobus</taxon>
    </lineage>
</organism>
<dbReference type="Gene3D" id="1.10.1740.10">
    <property type="match status" value="1"/>
</dbReference>
<dbReference type="InterPro" id="IPR039425">
    <property type="entry name" value="RNA_pol_sigma-70-like"/>
</dbReference>
<dbReference type="Pfam" id="PF08281">
    <property type="entry name" value="Sigma70_r4_2"/>
    <property type="match status" value="1"/>
</dbReference>
<dbReference type="InterPro" id="IPR014284">
    <property type="entry name" value="RNA_pol_sigma-70_dom"/>
</dbReference>
<dbReference type="PANTHER" id="PTHR43133:SF62">
    <property type="entry name" value="RNA POLYMERASE SIGMA FACTOR SIGZ"/>
    <property type="match status" value="1"/>
</dbReference>